<dbReference type="KEGG" id="soy:115885686"/>
<dbReference type="GeneID" id="115885686"/>
<keyword evidence="2" id="KW-1185">Reference proteome</keyword>
<dbReference type="OrthoDB" id="7683421at2759"/>
<gene>
    <name evidence="3" type="primary">LOC115885686</name>
</gene>
<name>A0A6J2YC92_SITOR</name>
<dbReference type="AlphaFoldDB" id="A0A6J2YC92"/>
<proteinExistence type="predicted"/>
<protein>
    <submittedName>
        <fullName evidence="3">Uncharacterized protein LOC115885686</fullName>
    </submittedName>
</protein>
<sequence>MRTLYGGTRNKSLIKKDAVPTLFLHEPGSSASNKESFKHQEQLNLKEEMAVLPPQVLPSSPIPSTSAVVQTPSPKSNYKTSTPAKVANLRKRVNLLARSHTRNISDLTPKTKKYYRIASDLRRTAIRLDLNRIDLRERLKNMEDVTTSAGFLKAKLNKQTYEFVLSQLRCHLYYSLNEKIFFYHC</sequence>
<evidence type="ECO:0000256" key="1">
    <source>
        <dbReference type="SAM" id="MobiDB-lite"/>
    </source>
</evidence>
<dbReference type="InParanoid" id="A0A6J2YC92"/>
<dbReference type="RefSeq" id="XP_030760530.1">
    <property type="nucleotide sequence ID" value="XM_030904670.1"/>
</dbReference>
<organism evidence="2 3">
    <name type="scientific">Sitophilus oryzae</name>
    <name type="common">Rice weevil</name>
    <name type="synonym">Curculio oryzae</name>
    <dbReference type="NCBI Taxonomy" id="7048"/>
    <lineage>
        <taxon>Eukaryota</taxon>
        <taxon>Metazoa</taxon>
        <taxon>Ecdysozoa</taxon>
        <taxon>Arthropoda</taxon>
        <taxon>Hexapoda</taxon>
        <taxon>Insecta</taxon>
        <taxon>Pterygota</taxon>
        <taxon>Neoptera</taxon>
        <taxon>Endopterygota</taxon>
        <taxon>Coleoptera</taxon>
        <taxon>Polyphaga</taxon>
        <taxon>Cucujiformia</taxon>
        <taxon>Curculionidae</taxon>
        <taxon>Dryophthorinae</taxon>
        <taxon>Sitophilus</taxon>
    </lineage>
</organism>
<evidence type="ECO:0000313" key="3">
    <source>
        <dbReference type="RefSeq" id="XP_030760530.1"/>
    </source>
</evidence>
<dbReference type="Proteomes" id="UP000504635">
    <property type="component" value="Unplaced"/>
</dbReference>
<accession>A0A6J2YC92</accession>
<evidence type="ECO:0000313" key="2">
    <source>
        <dbReference type="Proteomes" id="UP000504635"/>
    </source>
</evidence>
<feature type="region of interest" description="Disordered" evidence="1">
    <location>
        <begin position="62"/>
        <end position="81"/>
    </location>
</feature>
<reference evidence="3" key="1">
    <citation type="submission" date="2025-08" db="UniProtKB">
        <authorList>
            <consortium name="RefSeq"/>
        </authorList>
    </citation>
    <scope>IDENTIFICATION</scope>
    <source>
        <tissue evidence="3">Gonads</tissue>
    </source>
</reference>